<name>A0ABN2WHV8_9MICO</name>
<dbReference type="EMBL" id="BAAAPZ010000003">
    <property type="protein sequence ID" value="GAA2092798.1"/>
    <property type="molecule type" value="Genomic_DNA"/>
</dbReference>
<evidence type="ECO:0000313" key="1">
    <source>
        <dbReference type="EMBL" id="GAA2092798.1"/>
    </source>
</evidence>
<dbReference type="Proteomes" id="UP001500984">
    <property type="component" value="Unassembled WGS sequence"/>
</dbReference>
<gene>
    <name evidence="1" type="ORF">GCM10009823_10770</name>
</gene>
<organism evidence="1 2">
    <name type="scientific">Brevibacterium salitolerans</name>
    <dbReference type="NCBI Taxonomy" id="1403566"/>
    <lineage>
        <taxon>Bacteria</taxon>
        <taxon>Bacillati</taxon>
        <taxon>Actinomycetota</taxon>
        <taxon>Actinomycetes</taxon>
        <taxon>Micrococcales</taxon>
        <taxon>Brevibacteriaceae</taxon>
        <taxon>Brevibacterium</taxon>
    </lineage>
</organism>
<proteinExistence type="predicted"/>
<evidence type="ECO:0000313" key="2">
    <source>
        <dbReference type="Proteomes" id="UP001500984"/>
    </source>
</evidence>
<reference evidence="1 2" key="1">
    <citation type="journal article" date="2019" name="Int. J. Syst. Evol. Microbiol.">
        <title>The Global Catalogue of Microorganisms (GCM) 10K type strain sequencing project: providing services to taxonomists for standard genome sequencing and annotation.</title>
        <authorList>
            <consortium name="The Broad Institute Genomics Platform"/>
            <consortium name="The Broad Institute Genome Sequencing Center for Infectious Disease"/>
            <person name="Wu L."/>
            <person name="Ma J."/>
        </authorList>
    </citation>
    <scope>NUCLEOTIDE SEQUENCE [LARGE SCALE GENOMIC DNA]</scope>
    <source>
        <strain evidence="1 2">JCM 15900</strain>
    </source>
</reference>
<sequence length="67" mass="7298">MRVRAIRRNQDCGAAASQAAKESVSRILPILRGHVRNGSLCDCPRPPLHQPGPAFRGGFRTGLHRAL</sequence>
<accession>A0ABN2WHV8</accession>
<keyword evidence="2" id="KW-1185">Reference proteome</keyword>
<protein>
    <submittedName>
        <fullName evidence="1">Uncharacterized protein</fullName>
    </submittedName>
</protein>
<comment type="caution">
    <text evidence="1">The sequence shown here is derived from an EMBL/GenBank/DDBJ whole genome shotgun (WGS) entry which is preliminary data.</text>
</comment>